<dbReference type="Pfam" id="PF01138">
    <property type="entry name" value="RNase_PH"/>
    <property type="match status" value="1"/>
</dbReference>
<feature type="non-terminal residue" evidence="2">
    <location>
        <position position="51"/>
    </location>
</feature>
<gene>
    <name evidence="2" type="ORF">S06H3_52041</name>
</gene>
<dbReference type="EMBL" id="BARV01033066">
    <property type="protein sequence ID" value="GAI41146.1"/>
    <property type="molecule type" value="Genomic_DNA"/>
</dbReference>
<evidence type="ECO:0000259" key="1">
    <source>
        <dbReference type="Pfam" id="PF01138"/>
    </source>
</evidence>
<name>X1PF80_9ZZZZ</name>
<protein>
    <recommendedName>
        <fullName evidence="1">Exoribonuclease phosphorolytic domain-containing protein</fullName>
    </recommendedName>
</protein>
<dbReference type="Gene3D" id="3.30.230.70">
    <property type="entry name" value="GHMP Kinase, N-terminal domain"/>
    <property type="match status" value="1"/>
</dbReference>
<dbReference type="SUPFAM" id="SSF54211">
    <property type="entry name" value="Ribosomal protein S5 domain 2-like"/>
    <property type="match status" value="1"/>
</dbReference>
<sequence>MSDNKTSIEINNRTLSLEINKIGKQADGSAFLRYGDTIMFATATSKKEMKE</sequence>
<dbReference type="InterPro" id="IPR001247">
    <property type="entry name" value="ExoRNase_PH_dom1"/>
</dbReference>
<feature type="domain" description="Exoribonuclease phosphorolytic" evidence="1">
    <location>
        <begin position="13"/>
        <end position="49"/>
    </location>
</feature>
<dbReference type="InterPro" id="IPR020568">
    <property type="entry name" value="Ribosomal_Su5_D2-typ_SF"/>
</dbReference>
<dbReference type="AlphaFoldDB" id="X1PF80"/>
<accession>X1PF80</accession>
<evidence type="ECO:0000313" key="2">
    <source>
        <dbReference type="EMBL" id="GAI41146.1"/>
    </source>
</evidence>
<reference evidence="2" key="1">
    <citation type="journal article" date="2014" name="Front. Microbiol.">
        <title>High frequency of phylogenetically diverse reductive dehalogenase-homologous genes in deep subseafloor sedimentary metagenomes.</title>
        <authorList>
            <person name="Kawai M."/>
            <person name="Futagami T."/>
            <person name="Toyoda A."/>
            <person name="Takaki Y."/>
            <person name="Nishi S."/>
            <person name="Hori S."/>
            <person name="Arai W."/>
            <person name="Tsubouchi T."/>
            <person name="Morono Y."/>
            <person name="Uchiyama I."/>
            <person name="Ito T."/>
            <person name="Fujiyama A."/>
            <person name="Inagaki F."/>
            <person name="Takami H."/>
        </authorList>
    </citation>
    <scope>NUCLEOTIDE SEQUENCE</scope>
    <source>
        <strain evidence="2">Expedition CK06-06</strain>
    </source>
</reference>
<organism evidence="2">
    <name type="scientific">marine sediment metagenome</name>
    <dbReference type="NCBI Taxonomy" id="412755"/>
    <lineage>
        <taxon>unclassified sequences</taxon>
        <taxon>metagenomes</taxon>
        <taxon>ecological metagenomes</taxon>
    </lineage>
</organism>
<dbReference type="InterPro" id="IPR027408">
    <property type="entry name" value="PNPase/RNase_PH_dom_sf"/>
</dbReference>
<proteinExistence type="predicted"/>
<comment type="caution">
    <text evidence="2">The sequence shown here is derived from an EMBL/GenBank/DDBJ whole genome shotgun (WGS) entry which is preliminary data.</text>
</comment>